<dbReference type="AlphaFoldDB" id="A0A9W6JH67"/>
<dbReference type="InterPro" id="IPR051212">
    <property type="entry name" value="Type-I_RE_S_subunit"/>
</dbReference>
<name>A0A9W6JH67_9HYPH</name>
<keyword evidence="6" id="KW-1185">Reference proteome</keyword>
<evidence type="ECO:0000256" key="3">
    <source>
        <dbReference type="ARBA" id="ARBA00023125"/>
    </source>
</evidence>
<comment type="similarity">
    <text evidence="1">Belongs to the type-I restriction system S methylase family.</text>
</comment>
<keyword evidence="2" id="KW-0680">Restriction system</keyword>
<dbReference type="GO" id="GO:0003677">
    <property type="term" value="F:DNA binding"/>
    <property type="evidence" value="ECO:0007669"/>
    <property type="project" value="UniProtKB-KW"/>
</dbReference>
<dbReference type="PANTHER" id="PTHR43140:SF1">
    <property type="entry name" value="TYPE I RESTRICTION ENZYME ECOKI SPECIFICITY SUBUNIT"/>
    <property type="match status" value="1"/>
</dbReference>
<proteinExistence type="inferred from homology"/>
<reference evidence="5" key="1">
    <citation type="journal article" date="2014" name="Int. J. Syst. Evol. Microbiol.">
        <title>Complete genome sequence of Corynebacterium casei LMG S-19264T (=DSM 44701T), isolated from a smear-ripened cheese.</title>
        <authorList>
            <consortium name="US DOE Joint Genome Institute (JGI-PGF)"/>
            <person name="Walter F."/>
            <person name="Albersmeier A."/>
            <person name="Kalinowski J."/>
            <person name="Ruckert C."/>
        </authorList>
    </citation>
    <scope>NUCLEOTIDE SEQUENCE</scope>
    <source>
        <strain evidence="5">VKM B-2555</strain>
    </source>
</reference>
<dbReference type="InterPro" id="IPR044946">
    <property type="entry name" value="Restrct_endonuc_typeI_TRD_sf"/>
</dbReference>
<reference evidence="5" key="2">
    <citation type="submission" date="2023-01" db="EMBL/GenBank/DDBJ databases">
        <authorList>
            <person name="Sun Q."/>
            <person name="Evtushenko L."/>
        </authorList>
    </citation>
    <scope>NUCLEOTIDE SEQUENCE</scope>
    <source>
        <strain evidence="5">VKM B-2555</strain>
    </source>
</reference>
<evidence type="ECO:0000259" key="4">
    <source>
        <dbReference type="Pfam" id="PF01420"/>
    </source>
</evidence>
<organism evidence="5 6">
    <name type="scientific">Methylopila jiangsuensis</name>
    <dbReference type="NCBI Taxonomy" id="586230"/>
    <lineage>
        <taxon>Bacteria</taxon>
        <taxon>Pseudomonadati</taxon>
        <taxon>Pseudomonadota</taxon>
        <taxon>Alphaproteobacteria</taxon>
        <taxon>Hyphomicrobiales</taxon>
        <taxon>Methylopilaceae</taxon>
        <taxon>Methylopila</taxon>
    </lineage>
</organism>
<evidence type="ECO:0000256" key="2">
    <source>
        <dbReference type="ARBA" id="ARBA00022747"/>
    </source>
</evidence>
<gene>
    <name evidence="5" type="ORF">GCM10008171_14270</name>
</gene>
<dbReference type="SUPFAM" id="SSF116734">
    <property type="entry name" value="DNA methylase specificity domain"/>
    <property type="match status" value="2"/>
</dbReference>
<dbReference type="GO" id="GO:0009307">
    <property type="term" value="P:DNA restriction-modification system"/>
    <property type="evidence" value="ECO:0007669"/>
    <property type="project" value="UniProtKB-KW"/>
</dbReference>
<feature type="domain" description="Type I restriction modification DNA specificity" evidence="4">
    <location>
        <begin position="234"/>
        <end position="373"/>
    </location>
</feature>
<dbReference type="Gene3D" id="3.90.220.20">
    <property type="entry name" value="DNA methylase specificity domains"/>
    <property type="match status" value="2"/>
</dbReference>
<keyword evidence="3" id="KW-0238">DNA-binding</keyword>
<dbReference type="InterPro" id="IPR000055">
    <property type="entry name" value="Restrct_endonuc_typeI_TRD"/>
</dbReference>
<dbReference type="Pfam" id="PF01420">
    <property type="entry name" value="Methylase_S"/>
    <property type="match status" value="1"/>
</dbReference>
<accession>A0A9W6JH67</accession>
<dbReference type="Gene3D" id="1.10.287.1120">
    <property type="entry name" value="Bipartite methylase S protein"/>
    <property type="match status" value="1"/>
</dbReference>
<dbReference type="RefSeq" id="WP_271204126.1">
    <property type="nucleotide sequence ID" value="NZ_BSFK01000007.1"/>
</dbReference>
<evidence type="ECO:0000256" key="1">
    <source>
        <dbReference type="ARBA" id="ARBA00010923"/>
    </source>
</evidence>
<protein>
    <recommendedName>
        <fullName evidence="4">Type I restriction modification DNA specificity domain-containing protein</fullName>
    </recommendedName>
</protein>
<evidence type="ECO:0000313" key="5">
    <source>
        <dbReference type="EMBL" id="GLK76173.1"/>
    </source>
</evidence>
<comment type="caution">
    <text evidence="5">The sequence shown here is derived from an EMBL/GenBank/DDBJ whole genome shotgun (WGS) entry which is preliminary data.</text>
</comment>
<dbReference type="EMBL" id="BSFK01000007">
    <property type="protein sequence ID" value="GLK76173.1"/>
    <property type="molecule type" value="Genomic_DNA"/>
</dbReference>
<dbReference type="Proteomes" id="UP001143364">
    <property type="component" value="Unassembled WGS sequence"/>
</dbReference>
<dbReference type="PANTHER" id="PTHR43140">
    <property type="entry name" value="TYPE-1 RESTRICTION ENZYME ECOKI SPECIFICITY PROTEIN"/>
    <property type="match status" value="1"/>
</dbReference>
<sequence>MSFPPYCHYKHSGIEWLGELPVSWQAYPGRRIFRQTRMPRADEDEQLSASQKYGVLPQTLLMRLDDQKVVLALEGIDNFKHVDEDDFVISLRSFQGGIERSKYSGCVSPAYTVLKSRIPIHSSFFAYALKCKPYIGALQSVTDGIRDGKNISYDQFGIVGLPLPPLEEQAVIAAFLDRETAKIDALVEEQRRLIALLKEKRQAVISDAVTKGLNPNAPMKDSGVEWLGEVPAHWEVGPLKRYVKNFDGRRIPLSSEERGHRTGSVPYYGASGIIDYIDEHIFDEDLVLVSEDGANLVTRSTPIAFVATGRYWVNNHAHILKPQDGRNLFWAERIEAINLTSVITGSAQPKLTADALANLRVAVPPSVDEREQIEAAIDGCRNASDPLLAEAQRAILLLTERRSTLISLAVTGKIDVRGTANVLPLPVDRARARGLIATEIIERSAHQATFGRVKLQKIVYLAEAHAGVSEVEGAYLREAAGPLDREMIRDMEREAGALAGVRVEQPDGVGSAVTYRLGDRRGTRRQELAALLGDRAAKFDKLIEDIGTIGTKGAEAVATLYAVWNDALIDGDTPADMEIKLAVLSEWHPEKAEKFTINDLQIWLDWMRRHGLVPTGAGPKTTTGRLFA</sequence>
<dbReference type="CDD" id="cd17262">
    <property type="entry name" value="RMtype1_S_Aco12261I-TRD2-CR2"/>
    <property type="match status" value="1"/>
</dbReference>
<evidence type="ECO:0000313" key="6">
    <source>
        <dbReference type="Proteomes" id="UP001143364"/>
    </source>
</evidence>